<name>A0A7W7YTE9_9HYPH</name>
<dbReference type="EMBL" id="JACHIK010000004">
    <property type="protein sequence ID" value="MBB5042055.1"/>
    <property type="molecule type" value="Genomic_DNA"/>
</dbReference>
<dbReference type="RefSeq" id="WP_184142344.1">
    <property type="nucleotide sequence ID" value="NZ_JACHIK010000004.1"/>
</dbReference>
<dbReference type="SMART" id="SM00895">
    <property type="entry name" value="FCD"/>
    <property type="match status" value="1"/>
</dbReference>
<dbReference type="GO" id="GO:0003677">
    <property type="term" value="F:DNA binding"/>
    <property type="evidence" value="ECO:0007669"/>
    <property type="project" value="UniProtKB-KW"/>
</dbReference>
<evidence type="ECO:0000313" key="5">
    <source>
        <dbReference type="EMBL" id="MBB5042055.1"/>
    </source>
</evidence>
<dbReference type="GO" id="GO:0003700">
    <property type="term" value="F:DNA-binding transcription factor activity"/>
    <property type="evidence" value="ECO:0007669"/>
    <property type="project" value="InterPro"/>
</dbReference>
<evidence type="ECO:0000256" key="2">
    <source>
        <dbReference type="ARBA" id="ARBA00023125"/>
    </source>
</evidence>
<keyword evidence="2 5" id="KW-0238">DNA-binding</keyword>
<protein>
    <submittedName>
        <fullName evidence="5">DNA-binding GntR family transcriptional regulator</fullName>
    </submittedName>
</protein>
<dbReference type="InterPro" id="IPR011711">
    <property type="entry name" value="GntR_C"/>
</dbReference>
<dbReference type="SUPFAM" id="SSF46785">
    <property type="entry name" value="Winged helix' DNA-binding domain"/>
    <property type="match status" value="1"/>
</dbReference>
<comment type="caution">
    <text evidence="5">The sequence shown here is derived from an EMBL/GenBank/DDBJ whole genome shotgun (WGS) entry which is preliminary data.</text>
</comment>
<evidence type="ECO:0000256" key="1">
    <source>
        <dbReference type="ARBA" id="ARBA00023015"/>
    </source>
</evidence>
<dbReference type="InterPro" id="IPR036390">
    <property type="entry name" value="WH_DNA-bd_sf"/>
</dbReference>
<sequence>MNTSLAQTFGLAPSGFPSVAGSTVQRVYDDLRKRIITIQLPPDTTLSRTELTETYEVSQTPIREAMQLLKQEGLVRIYPQSRTVVTRIDVPQIYEAHFLRVALETEVCRRLALEPDSPTVMRARSIIKMQEAVADDPEQLSIFQELDELFHQTLFAGVRRSGLHQLIRERSGHLERIRRLHLPEKGKIINILDGHRAIVEAIAAGDETAAIAAIRDHLSRTVSKVEDLRAEFPHYFAA</sequence>
<dbReference type="SUPFAM" id="SSF48008">
    <property type="entry name" value="GntR ligand-binding domain-like"/>
    <property type="match status" value="1"/>
</dbReference>
<keyword evidence="3" id="KW-0804">Transcription</keyword>
<evidence type="ECO:0000259" key="4">
    <source>
        <dbReference type="PROSITE" id="PS50949"/>
    </source>
</evidence>
<proteinExistence type="predicted"/>
<keyword evidence="1" id="KW-0805">Transcription regulation</keyword>
<gene>
    <name evidence="5" type="ORF">HNQ66_001451</name>
</gene>
<dbReference type="CDD" id="cd07377">
    <property type="entry name" value="WHTH_GntR"/>
    <property type="match status" value="1"/>
</dbReference>
<evidence type="ECO:0000256" key="3">
    <source>
        <dbReference type="ARBA" id="ARBA00023163"/>
    </source>
</evidence>
<dbReference type="PROSITE" id="PS50949">
    <property type="entry name" value="HTH_GNTR"/>
    <property type="match status" value="1"/>
</dbReference>
<dbReference type="Gene3D" id="1.10.10.10">
    <property type="entry name" value="Winged helix-like DNA-binding domain superfamily/Winged helix DNA-binding domain"/>
    <property type="match status" value="1"/>
</dbReference>
<dbReference type="AlphaFoldDB" id="A0A7W7YTE9"/>
<accession>A0A7W7YTE9</accession>
<dbReference type="PANTHER" id="PTHR43537">
    <property type="entry name" value="TRANSCRIPTIONAL REGULATOR, GNTR FAMILY"/>
    <property type="match status" value="1"/>
</dbReference>
<dbReference type="PANTHER" id="PTHR43537:SF45">
    <property type="entry name" value="GNTR FAMILY REGULATORY PROTEIN"/>
    <property type="match status" value="1"/>
</dbReference>
<organism evidence="5 6">
    <name type="scientific">Shinella fusca</name>
    <dbReference type="NCBI Taxonomy" id="544480"/>
    <lineage>
        <taxon>Bacteria</taxon>
        <taxon>Pseudomonadati</taxon>
        <taxon>Pseudomonadota</taxon>
        <taxon>Alphaproteobacteria</taxon>
        <taxon>Hyphomicrobiales</taxon>
        <taxon>Rhizobiaceae</taxon>
        <taxon>Shinella</taxon>
    </lineage>
</organism>
<evidence type="ECO:0000313" key="6">
    <source>
        <dbReference type="Proteomes" id="UP000535406"/>
    </source>
</evidence>
<dbReference type="Pfam" id="PF00392">
    <property type="entry name" value="GntR"/>
    <property type="match status" value="1"/>
</dbReference>
<dbReference type="InterPro" id="IPR036388">
    <property type="entry name" value="WH-like_DNA-bd_sf"/>
</dbReference>
<dbReference type="InterPro" id="IPR008920">
    <property type="entry name" value="TF_FadR/GntR_C"/>
</dbReference>
<dbReference type="Pfam" id="PF07729">
    <property type="entry name" value="FCD"/>
    <property type="match status" value="1"/>
</dbReference>
<dbReference type="Proteomes" id="UP000535406">
    <property type="component" value="Unassembled WGS sequence"/>
</dbReference>
<dbReference type="Gene3D" id="1.20.120.530">
    <property type="entry name" value="GntR ligand-binding domain-like"/>
    <property type="match status" value="1"/>
</dbReference>
<dbReference type="InterPro" id="IPR000524">
    <property type="entry name" value="Tscrpt_reg_HTH_GntR"/>
</dbReference>
<keyword evidence="6" id="KW-1185">Reference proteome</keyword>
<dbReference type="SMART" id="SM00345">
    <property type="entry name" value="HTH_GNTR"/>
    <property type="match status" value="1"/>
</dbReference>
<reference evidence="5 6" key="1">
    <citation type="submission" date="2020-08" db="EMBL/GenBank/DDBJ databases">
        <title>Genomic Encyclopedia of Type Strains, Phase IV (KMG-IV): sequencing the most valuable type-strain genomes for metagenomic binning, comparative biology and taxonomic classification.</title>
        <authorList>
            <person name="Goeker M."/>
        </authorList>
    </citation>
    <scope>NUCLEOTIDE SEQUENCE [LARGE SCALE GENOMIC DNA]</scope>
    <source>
        <strain evidence="5 6">DSM 21319</strain>
    </source>
</reference>
<feature type="domain" description="HTH gntR-type" evidence="4">
    <location>
        <begin position="21"/>
        <end position="88"/>
    </location>
</feature>